<sequence length="111" mass="12626">MGLWLMDDGFGGGGVWTKLFAFTSLEDIVTPLRSLRGSNHDELLLIVSQEGRLFMFDLDIETQEYVQVRSMDDDQDFIFHEYVEVWGGDPDCLQVVVCVGSIVPLYRSNQC</sequence>
<protein>
    <submittedName>
        <fullName evidence="1">Uncharacterized protein</fullName>
    </submittedName>
</protein>
<keyword evidence="2" id="KW-1185">Reference proteome</keyword>
<evidence type="ECO:0000313" key="2">
    <source>
        <dbReference type="Proteomes" id="UP000507245"/>
    </source>
</evidence>
<name>A0A6J5W2Z5_PRUAR</name>
<organism evidence="1 2">
    <name type="scientific">Prunus armeniaca</name>
    <name type="common">Apricot</name>
    <name type="synonym">Armeniaca vulgaris</name>
    <dbReference type="NCBI Taxonomy" id="36596"/>
    <lineage>
        <taxon>Eukaryota</taxon>
        <taxon>Viridiplantae</taxon>
        <taxon>Streptophyta</taxon>
        <taxon>Embryophyta</taxon>
        <taxon>Tracheophyta</taxon>
        <taxon>Spermatophyta</taxon>
        <taxon>Magnoliopsida</taxon>
        <taxon>eudicotyledons</taxon>
        <taxon>Gunneridae</taxon>
        <taxon>Pentapetalae</taxon>
        <taxon>rosids</taxon>
        <taxon>fabids</taxon>
        <taxon>Rosales</taxon>
        <taxon>Rosaceae</taxon>
        <taxon>Amygdaloideae</taxon>
        <taxon>Amygdaleae</taxon>
        <taxon>Prunus</taxon>
    </lineage>
</organism>
<evidence type="ECO:0000313" key="1">
    <source>
        <dbReference type="EMBL" id="CAB4294813.1"/>
    </source>
</evidence>
<reference evidence="2" key="1">
    <citation type="journal article" date="2020" name="Genome Biol.">
        <title>Gamete binning: chromosome-level and haplotype-resolved genome assembly enabled by high-throughput single-cell sequencing of gamete genomes.</title>
        <authorList>
            <person name="Campoy J.A."/>
            <person name="Sun H."/>
            <person name="Goel M."/>
            <person name="Jiao W.-B."/>
            <person name="Folz-Donahue K."/>
            <person name="Wang N."/>
            <person name="Rubio M."/>
            <person name="Liu C."/>
            <person name="Kukat C."/>
            <person name="Ruiz D."/>
            <person name="Huettel B."/>
            <person name="Schneeberger K."/>
        </authorList>
    </citation>
    <scope>NUCLEOTIDE SEQUENCE [LARGE SCALE GENOMIC DNA]</scope>
    <source>
        <strain evidence="2">cv. Rojo Pasion</strain>
    </source>
</reference>
<dbReference type="AlphaFoldDB" id="A0A6J5W2Z5"/>
<gene>
    <name evidence="1" type="ORF">ORAREDHAP_LOCUS5896</name>
</gene>
<accession>A0A6J5W2Z5</accession>
<proteinExistence type="predicted"/>
<dbReference type="EMBL" id="CAEKKB010000001">
    <property type="protein sequence ID" value="CAB4294813.1"/>
    <property type="molecule type" value="Genomic_DNA"/>
</dbReference>
<dbReference type="Proteomes" id="UP000507245">
    <property type="component" value="Unassembled WGS sequence"/>
</dbReference>